<name>A0AAV3XYN6_9GAST</name>
<dbReference type="AlphaFoldDB" id="A0AAV3XYN6"/>
<dbReference type="EMBL" id="BLXT01000298">
    <property type="protein sequence ID" value="GFN75749.1"/>
    <property type="molecule type" value="Genomic_DNA"/>
</dbReference>
<evidence type="ECO:0000313" key="2">
    <source>
        <dbReference type="Proteomes" id="UP000735302"/>
    </source>
</evidence>
<gene>
    <name evidence="1" type="ORF">PoB_000225500</name>
</gene>
<evidence type="ECO:0000313" key="1">
    <source>
        <dbReference type="EMBL" id="GFN75749.1"/>
    </source>
</evidence>
<proteinExistence type="predicted"/>
<organism evidence="1 2">
    <name type="scientific">Plakobranchus ocellatus</name>
    <dbReference type="NCBI Taxonomy" id="259542"/>
    <lineage>
        <taxon>Eukaryota</taxon>
        <taxon>Metazoa</taxon>
        <taxon>Spiralia</taxon>
        <taxon>Lophotrochozoa</taxon>
        <taxon>Mollusca</taxon>
        <taxon>Gastropoda</taxon>
        <taxon>Heterobranchia</taxon>
        <taxon>Euthyneura</taxon>
        <taxon>Panpulmonata</taxon>
        <taxon>Sacoglossa</taxon>
        <taxon>Placobranchoidea</taxon>
        <taxon>Plakobranchidae</taxon>
        <taxon>Plakobranchus</taxon>
    </lineage>
</organism>
<keyword evidence="2" id="KW-1185">Reference proteome</keyword>
<dbReference type="Proteomes" id="UP000735302">
    <property type="component" value="Unassembled WGS sequence"/>
</dbReference>
<sequence>MAPMLGEFLKYEQMLRDVEEKEMTTAFFHDREFNSLLSPLDTRNAFLVTECFLNDRRSERVVTAAMRLLLGNHIKIDLVGNGPLLYLHPRGSISMFGEIGSISLLPTRCIHPNEYVCDTAFHNKVVSGFKATRCGGSVVHLELKPPRSVRGVRKITRGKGIREKKKILENLGERNISLVRVFLCVCAPDPQQGNLGLSGFQSRQGANGGARTRNQRVPADLRANSLATVQPIPLKRA</sequence>
<comment type="caution">
    <text evidence="1">The sequence shown here is derived from an EMBL/GenBank/DDBJ whole genome shotgun (WGS) entry which is preliminary data.</text>
</comment>
<reference evidence="1 2" key="1">
    <citation type="journal article" date="2021" name="Elife">
        <title>Chloroplast acquisition without the gene transfer in kleptoplastic sea slugs, Plakobranchus ocellatus.</title>
        <authorList>
            <person name="Maeda T."/>
            <person name="Takahashi S."/>
            <person name="Yoshida T."/>
            <person name="Shimamura S."/>
            <person name="Takaki Y."/>
            <person name="Nagai Y."/>
            <person name="Toyoda A."/>
            <person name="Suzuki Y."/>
            <person name="Arimoto A."/>
            <person name="Ishii H."/>
            <person name="Satoh N."/>
            <person name="Nishiyama T."/>
            <person name="Hasebe M."/>
            <person name="Maruyama T."/>
            <person name="Minagawa J."/>
            <person name="Obokata J."/>
            <person name="Shigenobu S."/>
        </authorList>
    </citation>
    <scope>NUCLEOTIDE SEQUENCE [LARGE SCALE GENOMIC DNA]</scope>
</reference>
<protein>
    <submittedName>
        <fullName evidence="1">Uncharacterized protein</fullName>
    </submittedName>
</protein>
<accession>A0AAV3XYN6</accession>